<dbReference type="EMBL" id="BAMW01000015">
    <property type="protein sequence ID" value="GAN62942.1"/>
    <property type="molecule type" value="Genomic_DNA"/>
</dbReference>
<dbReference type="Proteomes" id="UP000321104">
    <property type="component" value="Unassembled WGS sequence"/>
</dbReference>
<gene>
    <name evidence="2" type="ORF">Abin_015_228</name>
    <name evidence="3" type="ORF">AIN02nite_05360</name>
</gene>
<dbReference type="InterPro" id="IPR002881">
    <property type="entry name" value="DUF58"/>
</dbReference>
<comment type="caution">
    <text evidence="3">The sequence shown here is derived from an EMBL/GenBank/DDBJ whole genome shotgun (WGS) entry which is preliminary data.</text>
</comment>
<dbReference type="RefSeq" id="WP_084593485.1">
    <property type="nucleotide sequence ID" value="NZ_BAMW01000015.1"/>
</dbReference>
<sequence length="354" mass="38609">MARSAFSPSALLHRLTRRSSPAHDRAPSQSASAFAFGQQEEQAGPSSLTAAHQAASLVARLPELVVQADHIAATLYAGQHGQRRAGWGDTFWQYRQAQPGEPSNHIDWRQSARSTHAYVRETEAESAQTIVLWCDLSPSMNWRSSSALPFKQERAILLLLSMAGLFLRNGERVRLLTPSGMAALPSNCTRLERLALGFAHLAASPTAADGTTTEFQPLPPAELVPRRAHLLIASDFLCPDQTLTTCLNHLAGRPVRAHLIQVADPAERALPYNGRVAFEGLEHESPIDLPHVQTLRPDYEALVAGRDSFLASQAAQHGHDLTLHCTQDAPLPTLLNLHEKIGGKLGPLHRGIRI</sequence>
<dbReference type="PANTHER" id="PTHR33608">
    <property type="entry name" value="BLL2464 PROTEIN"/>
    <property type="match status" value="1"/>
</dbReference>
<protein>
    <recommendedName>
        <fullName evidence="1">DUF58 domain-containing protein</fullName>
    </recommendedName>
</protein>
<dbReference type="AlphaFoldDB" id="A0A6N3T015"/>
<evidence type="ECO:0000313" key="2">
    <source>
        <dbReference type="EMBL" id="GAN62942.1"/>
    </source>
</evidence>
<proteinExistence type="predicted"/>
<dbReference type="Pfam" id="PF01882">
    <property type="entry name" value="DUF58"/>
    <property type="match status" value="1"/>
</dbReference>
<dbReference type="PANTHER" id="PTHR33608:SF6">
    <property type="entry name" value="BLL2464 PROTEIN"/>
    <property type="match status" value="1"/>
</dbReference>
<dbReference type="EMBL" id="BJXQ01000002">
    <property type="protein sequence ID" value="GEN02511.1"/>
    <property type="molecule type" value="Genomic_DNA"/>
</dbReference>
<evidence type="ECO:0000259" key="1">
    <source>
        <dbReference type="Pfam" id="PF01882"/>
    </source>
</evidence>
<name>A0A6N3T015_9PROT</name>
<evidence type="ECO:0000313" key="5">
    <source>
        <dbReference type="Proteomes" id="UP000321104"/>
    </source>
</evidence>
<accession>A0A6N3T015</accession>
<organism evidence="3 5">
    <name type="scientific">Acetobacter indonesiensis</name>
    <dbReference type="NCBI Taxonomy" id="104101"/>
    <lineage>
        <taxon>Bacteria</taxon>
        <taxon>Pseudomonadati</taxon>
        <taxon>Pseudomonadota</taxon>
        <taxon>Alphaproteobacteria</taxon>
        <taxon>Acetobacterales</taxon>
        <taxon>Acetobacteraceae</taxon>
        <taxon>Acetobacter</taxon>
    </lineage>
</organism>
<keyword evidence="4" id="KW-1185">Reference proteome</keyword>
<reference evidence="3 5" key="2">
    <citation type="submission" date="2019-07" db="EMBL/GenBank/DDBJ databases">
        <title>Whole genome shotgun sequence of Acetobacter indonesiensis NBRC 16471.</title>
        <authorList>
            <person name="Hosoyama A."/>
            <person name="Uohara A."/>
            <person name="Ohji S."/>
            <person name="Ichikawa N."/>
        </authorList>
    </citation>
    <scope>NUCLEOTIDE SEQUENCE [LARGE SCALE GENOMIC DNA]</scope>
    <source>
        <strain evidence="3 5">NBRC 16471</strain>
    </source>
</reference>
<feature type="domain" description="DUF58" evidence="1">
    <location>
        <begin position="93"/>
        <end position="304"/>
    </location>
</feature>
<reference evidence="2 4" key="1">
    <citation type="submission" date="2012-11" db="EMBL/GenBank/DDBJ databases">
        <title>Whole genome sequence of Acetobacter indonesiensis 5H-1.</title>
        <authorList>
            <person name="Azuma Y."/>
            <person name="Higashiura N."/>
            <person name="Hirakawa H."/>
            <person name="Matsushita K."/>
        </authorList>
    </citation>
    <scope>NUCLEOTIDE SEQUENCE [LARGE SCALE GENOMIC DNA]</scope>
    <source>
        <strain evidence="2 4">5H-1</strain>
    </source>
</reference>
<evidence type="ECO:0000313" key="4">
    <source>
        <dbReference type="Proteomes" id="UP000032673"/>
    </source>
</evidence>
<evidence type="ECO:0000313" key="3">
    <source>
        <dbReference type="EMBL" id="GEN02511.1"/>
    </source>
</evidence>
<dbReference type="Proteomes" id="UP000032673">
    <property type="component" value="Unassembled WGS sequence"/>
</dbReference>